<protein>
    <submittedName>
        <fullName evidence="7">Glyoxylase-like metal-dependent hydrolase (Beta-lactamase superfamily II)</fullName>
    </submittedName>
</protein>
<dbReference type="GO" id="GO:0016787">
    <property type="term" value="F:hydrolase activity"/>
    <property type="evidence" value="ECO:0007669"/>
    <property type="project" value="UniProtKB-KW"/>
</dbReference>
<dbReference type="SUPFAM" id="SSF56281">
    <property type="entry name" value="Metallo-hydrolase/oxidoreductase"/>
    <property type="match status" value="1"/>
</dbReference>
<keyword evidence="8" id="KW-1185">Reference proteome</keyword>
<reference evidence="7 8" key="1">
    <citation type="submission" date="2017-12" db="EMBL/GenBank/DDBJ databases">
        <title>Sequencing the genomes of 1000 Actinobacteria strains.</title>
        <authorList>
            <person name="Klenk H.-P."/>
        </authorList>
    </citation>
    <scope>NUCLEOTIDE SEQUENCE [LARGE SCALE GENOMIC DNA]</scope>
    <source>
        <strain evidence="7 8">DSM 12806</strain>
    </source>
</reference>
<gene>
    <name evidence="7" type="ORF">ATL31_1391</name>
</gene>
<evidence type="ECO:0000256" key="4">
    <source>
        <dbReference type="ARBA" id="ARBA00022801"/>
    </source>
</evidence>
<dbReference type="AlphaFoldDB" id="A0A2N3YI93"/>
<evidence type="ECO:0000256" key="2">
    <source>
        <dbReference type="ARBA" id="ARBA00007749"/>
    </source>
</evidence>
<dbReference type="Pfam" id="PF00753">
    <property type="entry name" value="Lactamase_B"/>
    <property type="match status" value="1"/>
</dbReference>
<evidence type="ECO:0000313" key="7">
    <source>
        <dbReference type="EMBL" id="PKW26577.1"/>
    </source>
</evidence>
<dbReference type="InterPro" id="IPR051013">
    <property type="entry name" value="MBL_superfamily_lactonases"/>
</dbReference>
<evidence type="ECO:0000256" key="1">
    <source>
        <dbReference type="ARBA" id="ARBA00001947"/>
    </source>
</evidence>
<proteinExistence type="inferred from homology"/>
<keyword evidence="3" id="KW-0479">Metal-binding</keyword>
<dbReference type="GO" id="GO:0046872">
    <property type="term" value="F:metal ion binding"/>
    <property type="evidence" value="ECO:0007669"/>
    <property type="project" value="UniProtKB-KW"/>
</dbReference>
<dbReference type="InterPro" id="IPR036866">
    <property type="entry name" value="RibonucZ/Hydroxyglut_hydro"/>
</dbReference>
<dbReference type="EMBL" id="PJNE01000001">
    <property type="protein sequence ID" value="PKW26577.1"/>
    <property type="molecule type" value="Genomic_DNA"/>
</dbReference>
<dbReference type="CDD" id="cd07729">
    <property type="entry name" value="AHL_lactonase_MBL-fold"/>
    <property type="match status" value="1"/>
</dbReference>
<dbReference type="SMART" id="SM00849">
    <property type="entry name" value="Lactamase_B"/>
    <property type="match status" value="1"/>
</dbReference>
<comment type="similarity">
    <text evidence="2">Belongs to the metallo-beta-lactamase superfamily.</text>
</comment>
<dbReference type="Gene3D" id="3.60.15.10">
    <property type="entry name" value="Ribonuclease Z/Hydroxyacylglutathione hydrolase-like"/>
    <property type="match status" value="1"/>
</dbReference>
<evidence type="ECO:0000256" key="5">
    <source>
        <dbReference type="ARBA" id="ARBA00022833"/>
    </source>
</evidence>
<evidence type="ECO:0000259" key="6">
    <source>
        <dbReference type="SMART" id="SM00849"/>
    </source>
</evidence>
<organism evidence="7 8">
    <name type="scientific">Phycicoccus duodecadis</name>
    <dbReference type="NCBI Taxonomy" id="173053"/>
    <lineage>
        <taxon>Bacteria</taxon>
        <taxon>Bacillati</taxon>
        <taxon>Actinomycetota</taxon>
        <taxon>Actinomycetes</taxon>
        <taxon>Micrococcales</taxon>
        <taxon>Intrasporangiaceae</taxon>
        <taxon>Phycicoccus</taxon>
    </lineage>
</organism>
<feature type="domain" description="Metallo-beta-lactamase" evidence="6">
    <location>
        <begin position="36"/>
        <end position="232"/>
    </location>
</feature>
<dbReference type="InterPro" id="IPR001279">
    <property type="entry name" value="Metallo-B-lactamas"/>
</dbReference>
<comment type="cofactor">
    <cofactor evidence="1">
        <name>Zn(2+)</name>
        <dbReference type="ChEBI" id="CHEBI:29105"/>
    </cofactor>
</comment>
<name>A0A2N3YI93_9MICO</name>
<keyword evidence="5" id="KW-0862">Zinc</keyword>
<evidence type="ECO:0000256" key="3">
    <source>
        <dbReference type="ARBA" id="ARBA00022723"/>
    </source>
</evidence>
<comment type="caution">
    <text evidence="7">The sequence shown here is derived from an EMBL/GenBank/DDBJ whole genome shotgun (WGS) entry which is preliminary data.</text>
</comment>
<keyword evidence="4 7" id="KW-0378">Hydrolase</keyword>
<sequence>MALPHYTVTTLRLGSITVDKSGMTYGVDPGVTLEVPVWAAAVEGDGVRMLVDTGIADPSRWLGHSPHRQEDDETLAAALATIGWRFSDIDIVINSHLHYDHAENNVLLPDAQFFVSLAEWEYAKDPIATQRWLYDYAWTDEQLTFQNYTLVAQDHFEVRPGVRLLQTPGHSRGHQSVLVNTDEGVLCVAGDAACFMENFTIPTPPGGLTSAEQALDSLERMRVHADRVLMNHDPELSGFQSSGFPLMPPEPVSG</sequence>
<dbReference type="PANTHER" id="PTHR42978:SF7">
    <property type="entry name" value="METALLO-HYDROLASE RV2300C-RELATED"/>
    <property type="match status" value="1"/>
</dbReference>
<dbReference type="OrthoDB" id="3196337at2"/>
<dbReference type="Proteomes" id="UP000233781">
    <property type="component" value="Unassembled WGS sequence"/>
</dbReference>
<dbReference type="RefSeq" id="WP_158239799.1">
    <property type="nucleotide sequence ID" value="NZ_PJNE01000001.1"/>
</dbReference>
<accession>A0A2N3YI93</accession>
<evidence type="ECO:0000313" key="8">
    <source>
        <dbReference type="Proteomes" id="UP000233781"/>
    </source>
</evidence>
<dbReference type="PANTHER" id="PTHR42978">
    <property type="entry name" value="QUORUM-QUENCHING LACTONASE YTNP-RELATED-RELATED"/>
    <property type="match status" value="1"/>
</dbReference>